<dbReference type="InterPro" id="IPR036650">
    <property type="entry name" value="CAT_RNA-bd_dom_sf"/>
</dbReference>
<protein>
    <submittedName>
        <fullName evidence="8">Transcription antiterminator LicT</fullName>
    </submittedName>
</protein>
<evidence type="ECO:0000259" key="7">
    <source>
        <dbReference type="PROSITE" id="PS51372"/>
    </source>
</evidence>
<keyword evidence="2" id="KW-0694">RNA-binding</keyword>
<organism evidence="8 9">
    <name type="scientific">Enterococcus faecalis</name>
    <name type="common">Streptococcus faecalis</name>
    <dbReference type="NCBI Taxonomy" id="1351"/>
    <lineage>
        <taxon>Bacteria</taxon>
        <taxon>Bacillati</taxon>
        <taxon>Bacillota</taxon>
        <taxon>Bacilli</taxon>
        <taxon>Lactobacillales</taxon>
        <taxon>Enterococcaceae</taxon>
        <taxon>Enterococcus</taxon>
    </lineage>
</organism>
<dbReference type="SMART" id="SM01061">
    <property type="entry name" value="CAT_RBD"/>
    <property type="match status" value="1"/>
</dbReference>
<dbReference type="Pfam" id="PF00874">
    <property type="entry name" value="PRD"/>
    <property type="match status" value="1"/>
</dbReference>
<evidence type="ECO:0000313" key="9">
    <source>
        <dbReference type="Proteomes" id="UP000254396"/>
    </source>
</evidence>
<dbReference type="SUPFAM" id="SSF63520">
    <property type="entry name" value="PTS-regulatory domain, PRD"/>
    <property type="match status" value="2"/>
</dbReference>
<gene>
    <name evidence="8" type="primary">licT_1</name>
    <name evidence="8" type="ORF">NCTC13379_00321</name>
</gene>
<evidence type="ECO:0000256" key="6">
    <source>
        <dbReference type="ARBA" id="ARBA00038510"/>
    </source>
</evidence>
<sequence length="207" mass="24118">MIIHKILNNNVVITLDDDKREQIVMGKGIAFKKRIGDWVPDESIDQVFYLANQETSLKFQELLGNIPLEMMKLSDDIIVYAKSTLKKSLNDTIYISLTDHLYTALERKKQGIAIKNLLLWDIKRFFPEEYEVGVNALKMVQKRVGMELSTDEAGFIALHLVNAEMEEEVGNIYELTKLMQEITNIVKYYFKVSFDEDSVYFYRFSTH</sequence>
<name>A0AAX2KKL0_ENTFL</name>
<dbReference type="InterPro" id="IPR001550">
    <property type="entry name" value="Transcrpt_antitermin_CS"/>
</dbReference>
<evidence type="ECO:0000256" key="5">
    <source>
        <dbReference type="ARBA" id="ARBA00023163"/>
    </source>
</evidence>
<dbReference type="GO" id="GO:0003723">
    <property type="term" value="F:RNA binding"/>
    <property type="evidence" value="ECO:0007669"/>
    <property type="project" value="UniProtKB-KW"/>
</dbReference>
<keyword evidence="1" id="KW-0677">Repeat</keyword>
<keyword evidence="5" id="KW-0804">Transcription</keyword>
<keyword evidence="3" id="KW-0805">Transcription regulation</keyword>
<evidence type="ECO:0000256" key="2">
    <source>
        <dbReference type="ARBA" id="ARBA00022884"/>
    </source>
</evidence>
<evidence type="ECO:0000256" key="3">
    <source>
        <dbReference type="ARBA" id="ARBA00023015"/>
    </source>
</evidence>
<dbReference type="PROSITE" id="PS51372">
    <property type="entry name" value="PRD_2"/>
    <property type="match status" value="1"/>
</dbReference>
<dbReference type="InterPro" id="IPR050661">
    <property type="entry name" value="BglG_antiterminators"/>
</dbReference>
<dbReference type="PANTHER" id="PTHR30185">
    <property type="entry name" value="CRYPTIC BETA-GLUCOSIDE BGL OPERON ANTITERMINATOR"/>
    <property type="match status" value="1"/>
</dbReference>
<reference evidence="8 9" key="1">
    <citation type="submission" date="2018-06" db="EMBL/GenBank/DDBJ databases">
        <authorList>
            <consortium name="Pathogen Informatics"/>
            <person name="Doyle S."/>
        </authorList>
    </citation>
    <scope>NUCLEOTIDE SEQUENCE [LARGE SCALE GENOMIC DNA]</scope>
    <source>
        <strain evidence="8 9">NCTC13379</strain>
    </source>
</reference>
<dbReference type="EMBL" id="UGIX01000001">
    <property type="protein sequence ID" value="STP63506.1"/>
    <property type="molecule type" value="Genomic_DNA"/>
</dbReference>
<dbReference type="AlphaFoldDB" id="A0AAX2KKL0"/>
<dbReference type="PANTHER" id="PTHR30185:SF15">
    <property type="entry name" value="CRYPTIC BETA-GLUCOSIDE BGL OPERON ANTITERMINATOR"/>
    <property type="match status" value="1"/>
</dbReference>
<accession>A0AAX2KKL0</accession>
<dbReference type="GO" id="GO:0045893">
    <property type="term" value="P:positive regulation of DNA-templated transcription"/>
    <property type="evidence" value="ECO:0007669"/>
    <property type="project" value="InterPro"/>
</dbReference>
<dbReference type="Gene3D" id="2.30.24.10">
    <property type="entry name" value="CAT RNA-binding domain"/>
    <property type="match status" value="1"/>
</dbReference>
<feature type="domain" description="PRD" evidence="7">
    <location>
        <begin position="65"/>
        <end position="170"/>
    </location>
</feature>
<dbReference type="InterPro" id="IPR004341">
    <property type="entry name" value="CAT_RNA-bd_dom"/>
</dbReference>
<dbReference type="Proteomes" id="UP000254396">
    <property type="component" value="Unassembled WGS sequence"/>
</dbReference>
<dbReference type="PROSITE" id="PS00654">
    <property type="entry name" value="PRD_1"/>
    <property type="match status" value="1"/>
</dbReference>
<evidence type="ECO:0000256" key="4">
    <source>
        <dbReference type="ARBA" id="ARBA00023159"/>
    </source>
</evidence>
<dbReference type="InterPro" id="IPR011608">
    <property type="entry name" value="PRD"/>
</dbReference>
<dbReference type="InterPro" id="IPR036634">
    <property type="entry name" value="PRD_sf"/>
</dbReference>
<evidence type="ECO:0000256" key="1">
    <source>
        <dbReference type="ARBA" id="ARBA00022737"/>
    </source>
</evidence>
<proteinExistence type="inferred from homology"/>
<keyword evidence="4" id="KW-0010">Activator</keyword>
<evidence type="ECO:0000313" key="8">
    <source>
        <dbReference type="EMBL" id="STP63506.1"/>
    </source>
</evidence>
<comment type="caution">
    <text evidence="8">The sequence shown here is derived from an EMBL/GenBank/DDBJ whole genome shotgun (WGS) entry which is preliminary data.</text>
</comment>
<dbReference type="Gene3D" id="1.10.1790.10">
    <property type="entry name" value="PRD domain"/>
    <property type="match status" value="1"/>
</dbReference>
<dbReference type="SUPFAM" id="SSF50151">
    <property type="entry name" value="SacY-like RNA-binding domain"/>
    <property type="match status" value="1"/>
</dbReference>
<dbReference type="Gene3D" id="1.20.890.100">
    <property type="match status" value="1"/>
</dbReference>
<comment type="similarity">
    <text evidence="6">Belongs to the transcriptional antiterminator BglG family.</text>
</comment>
<dbReference type="Pfam" id="PF03123">
    <property type="entry name" value="CAT_RBD"/>
    <property type="match status" value="1"/>
</dbReference>